<organism evidence="2">
    <name type="scientific">marine sediment metagenome</name>
    <dbReference type="NCBI Taxonomy" id="412755"/>
    <lineage>
        <taxon>unclassified sequences</taxon>
        <taxon>metagenomes</taxon>
        <taxon>ecological metagenomes</taxon>
    </lineage>
</organism>
<name>A0A0F9GNF4_9ZZZZ</name>
<feature type="transmembrane region" description="Helical" evidence="1">
    <location>
        <begin position="38"/>
        <end position="60"/>
    </location>
</feature>
<evidence type="ECO:0000256" key="1">
    <source>
        <dbReference type="SAM" id="Phobius"/>
    </source>
</evidence>
<reference evidence="2" key="1">
    <citation type="journal article" date="2015" name="Nature">
        <title>Complex archaea that bridge the gap between prokaryotes and eukaryotes.</title>
        <authorList>
            <person name="Spang A."/>
            <person name="Saw J.H."/>
            <person name="Jorgensen S.L."/>
            <person name="Zaremba-Niedzwiedzka K."/>
            <person name="Martijn J."/>
            <person name="Lind A.E."/>
            <person name="van Eijk R."/>
            <person name="Schleper C."/>
            <person name="Guy L."/>
            <person name="Ettema T.J."/>
        </authorList>
    </citation>
    <scope>NUCLEOTIDE SEQUENCE</scope>
</reference>
<comment type="caution">
    <text evidence="2">The sequence shown here is derived from an EMBL/GenBank/DDBJ whole genome shotgun (WGS) entry which is preliminary data.</text>
</comment>
<evidence type="ECO:0000313" key="2">
    <source>
        <dbReference type="EMBL" id="KKL92056.1"/>
    </source>
</evidence>
<keyword evidence="1" id="KW-0472">Membrane</keyword>
<dbReference type="AlphaFoldDB" id="A0A0F9GNF4"/>
<proteinExistence type="predicted"/>
<dbReference type="EMBL" id="LAZR01019570">
    <property type="protein sequence ID" value="KKL92056.1"/>
    <property type="molecule type" value="Genomic_DNA"/>
</dbReference>
<gene>
    <name evidence="2" type="ORF">LCGC14_1888550</name>
</gene>
<sequence>MFSTGQITFAILFAIGFIAIIIFSYRKDSRQHLKNYKGVKWVAIAFVIFICILFLIKFALKR</sequence>
<feature type="transmembrane region" description="Helical" evidence="1">
    <location>
        <begin position="6"/>
        <end position="26"/>
    </location>
</feature>
<keyword evidence="1" id="KW-1133">Transmembrane helix</keyword>
<accession>A0A0F9GNF4</accession>
<keyword evidence="1" id="KW-0812">Transmembrane</keyword>
<protein>
    <submittedName>
        <fullName evidence="2">Uncharacterized protein</fullName>
    </submittedName>
</protein>